<dbReference type="EMBL" id="AP018732">
    <property type="protein sequence ID" value="BBE42594.1"/>
    <property type="molecule type" value="Genomic_DNA"/>
</dbReference>
<evidence type="ECO:0000256" key="2">
    <source>
        <dbReference type="PROSITE-ProRule" id="PRU00703"/>
    </source>
</evidence>
<evidence type="ECO:0000313" key="5">
    <source>
        <dbReference type="EMBL" id="BBE42594.1"/>
    </source>
</evidence>
<dbReference type="SMART" id="SM00355">
    <property type="entry name" value="ZnF_C2H2"/>
    <property type="match status" value="1"/>
</dbReference>
<evidence type="ECO:0000259" key="4">
    <source>
        <dbReference type="PROSITE" id="PS51371"/>
    </source>
</evidence>
<reference evidence="5 6" key="1">
    <citation type="journal article" date="2019" name="ISME J.">
        <title>Isolation and characterization of a thermophilic sulfur- and iron-reducing thaumarchaeote from a terrestrial acidic hot spring.</title>
        <authorList>
            <person name="Kato S."/>
            <person name="Itoh T."/>
            <person name="Yuki M."/>
            <person name="Nagamori M."/>
            <person name="Ohnishi M."/>
            <person name="Uematsu K."/>
            <person name="Suzuki K."/>
            <person name="Takashina T."/>
            <person name="Ohkuma M."/>
        </authorList>
    </citation>
    <scope>NUCLEOTIDE SEQUENCE [LARGE SCALE GENOMIC DNA]</scope>
    <source>
        <strain evidence="5 6">NAS-02</strain>
    </source>
</reference>
<dbReference type="Gene3D" id="3.10.580.10">
    <property type="entry name" value="CBS-domain"/>
    <property type="match status" value="1"/>
</dbReference>
<dbReference type="SUPFAM" id="SSF54631">
    <property type="entry name" value="CBS-domain pair"/>
    <property type="match status" value="1"/>
</dbReference>
<dbReference type="PANTHER" id="PTHR43080:SF2">
    <property type="entry name" value="CBS DOMAIN-CONTAINING PROTEIN"/>
    <property type="match status" value="1"/>
</dbReference>
<keyword evidence="1 2" id="KW-0129">CBS domain</keyword>
<dbReference type="PROSITE" id="PS00028">
    <property type="entry name" value="ZINC_FINGER_C2H2_1"/>
    <property type="match status" value="1"/>
</dbReference>
<dbReference type="Pfam" id="PF00571">
    <property type="entry name" value="CBS"/>
    <property type="match status" value="2"/>
</dbReference>
<feature type="domain" description="CBS" evidence="4">
    <location>
        <begin position="70"/>
        <end position="129"/>
    </location>
</feature>
<sequence>MEELAYRDFPVVGESSTVVEAAELMRERNQGAAVVRFSDGSLGIVTERDVLYKVVARGLDPRTTRVREIASRPLESVEEGTSMEEALSKMASKRVRRLGVVGKDGRLVGVLTVERILGPDGAAILPIPEVPAGYICPFCGSVFRTKEELSKHIDKVHIGLGLLEGNTSKW</sequence>
<evidence type="ECO:0000259" key="3">
    <source>
        <dbReference type="PROSITE" id="PS50157"/>
    </source>
</evidence>
<evidence type="ECO:0000313" key="6">
    <source>
        <dbReference type="Proteomes" id="UP000509448"/>
    </source>
</evidence>
<dbReference type="KEGG" id="ccai:NAS2_1205"/>
<dbReference type="InterPro" id="IPR000644">
    <property type="entry name" value="CBS_dom"/>
</dbReference>
<dbReference type="InterPro" id="IPR046342">
    <property type="entry name" value="CBS_dom_sf"/>
</dbReference>
<protein>
    <submittedName>
        <fullName evidence="5">CBS domain protein</fullName>
    </submittedName>
</protein>
<name>A0A4P2VDF3_9ARCH</name>
<dbReference type="SMART" id="SM00116">
    <property type="entry name" value="CBS"/>
    <property type="match status" value="2"/>
</dbReference>
<keyword evidence="6" id="KW-1185">Reference proteome</keyword>
<dbReference type="PANTHER" id="PTHR43080">
    <property type="entry name" value="CBS DOMAIN-CONTAINING PROTEIN CBSX3, MITOCHONDRIAL"/>
    <property type="match status" value="1"/>
</dbReference>
<evidence type="ECO:0000256" key="1">
    <source>
        <dbReference type="ARBA" id="ARBA00023122"/>
    </source>
</evidence>
<dbReference type="AlphaFoldDB" id="A0A4P2VDF3"/>
<dbReference type="InterPro" id="IPR013087">
    <property type="entry name" value="Znf_C2H2_type"/>
</dbReference>
<dbReference type="PROSITE" id="PS50157">
    <property type="entry name" value="ZINC_FINGER_C2H2_2"/>
    <property type="match status" value="1"/>
</dbReference>
<dbReference type="Gene3D" id="3.30.160.60">
    <property type="entry name" value="Classic Zinc Finger"/>
    <property type="match status" value="1"/>
</dbReference>
<proteinExistence type="predicted"/>
<accession>A0A4P2VDF3</accession>
<organism evidence="5 6">
    <name type="scientific">Conexivisphaera calida</name>
    <dbReference type="NCBI Taxonomy" id="1874277"/>
    <lineage>
        <taxon>Archaea</taxon>
        <taxon>Nitrososphaerota</taxon>
        <taxon>Conexivisphaeria</taxon>
        <taxon>Conexivisphaerales</taxon>
        <taxon>Conexivisphaeraceae</taxon>
        <taxon>Conexivisphaera</taxon>
    </lineage>
</organism>
<gene>
    <name evidence="5" type="ORF">NAS2_1205</name>
</gene>
<dbReference type="Proteomes" id="UP000509448">
    <property type="component" value="Chromosome"/>
</dbReference>
<dbReference type="PROSITE" id="PS51371">
    <property type="entry name" value="CBS"/>
    <property type="match status" value="2"/>
</dbReference>
<dbReference type="InterPro" id="IPR051257">
    <property type="entry name" value="Diverse_CBS-Domain"/>
</dbReference>
<feature type="domain" description="CBS" evidence="4">
    <location>
        <begin position="1"/>
        <end position="61"/>
    </location>
</feature>
<feature type="domain" description="C2H2-type" evidence="3">
    <location>
        <begin position="134"/>
        <end position="159"/>
    </location>
</feature>